<organism evidence="9 10">
    <name type="scientific">Spirodela intermedia</name>
    <name type="common">Intermediate duckweed</name>
    <dbReference type="NCBI Taxonomy" id="51605"/>
    <lineage>
        <taxon>Eukaryota</taxon>
        <taxon>Viridiplantae</taxon>
        <taxon>Streptophyta</taxon>
        <taxon>Embryophyta</taxon>
        <taxon>Tracheophyta</taxon>
        <taxon>Spermatophyta</taxon>
        <taxon>Magnoliopsida</taxon>
        <taxon>Liliopsida</taxon>
        <taxon>Araceae</taxon>
        <taxon>Lemnoideae</taxon>
        <taxon>Spirodela</taxon>
    </lineage>
</organism>
<dbReference type="AlphaFoldDB" id="A0A7I8KAM5"/>
<dbReference type="SUPFAM" id="SSF50978">
    <property type="entry name" value="WD40 repeat-like"/>
    <property type="match status" value="1"/>
</dbReference>
<dbReference type="InterPro" id="IPR015943">
    <property type="entry name" value="WD40/YVTN_repeat-like_dom_sf"/>
</dbReference>
<feature type="compositionally biased region" description="Basic and acidic residues" evidence="8">
    <location>
        <begin position="428"/>
        <end position="445"/>
    </location>
</feature>
<dbReference type="GO" id="GO:0043527">
    <property type="term" value="C:tRNA methyltransferase complex"/>
    <property type="evidence" value="ECO:0007669"/>
    <property type="project" value="TreeGrafter"/>
</dbReference>
<name>A0A7I8KAM5_SPIIN</name>
<dbReference type="UniPathway" id="UPA00989"/>
<dbReference type="PROSITE" id="PS50294">
    <property type="entry name" value="WD_REPEATS_REGION"/>
    <property type="match status" value="1"/>
</dbReference>
<accession>A0A7I8KAM5</accession>
<keyword evidence="10" id="KW-1185">Reference proteome</keyword>
<dbReference type="Gene3D" id="2.130.10.10">
    <property type="entry name" value="YVTN repeat-like/Quinoprotein amine dehydrogenase"/>
    <property type="match status" value="2"/>
</dbReference>
<gene>
    <name evidence="9" type="ORF">SI8410_04005470</name>
</gene>
<dbReference type="OrthoDB" id="339900at2759"/>
<dbReference type="PANTHER" id="PTHR16288">
    <property type="entry name" value="WD40 REPEAT PROTEIN 4"/>
    <property type="match status" value="1"/>
</dbReference>
<dbReference type="InterPro" id="IPR001680">
    <property type="entry name" value="WD40_rpt"/>
</dbReference>
<keyword evidence="3 6" id="KW-0819">tRNA processing</keyword>
<feature type="region of interest" description="Disordered" evidence="8">
    <location>
        <begin position="419"/>
        <end position="445"/>
    </location>
</feature>
<comment type="pathway">
    <text evidence="6">tRNA modification; N(7)-methylguanine-tRNA biosynthesis.</text>
</comment>
<keyword evidence="4 6" id="KW-0677">Repeat</keyword>
<comment type="similarity">
    <text evidence="6">Belongs to the WD repeat TRM82 family.</text>
</comment>
<evidence type="ECO:0000256" key="2">
    <source>
        <dbReference type="ARBA" id="ARBA00022574"/>
    </source>
</evidence>
<evidence type="ECO:0000256" key="6">
    <source>
        <dbReference type="HAMAP-Rule" id="MF_03056"/>
    </source>
</evidence>
<evidence type="ECO:0000313" key="9">
    <source>
        <dbReference type="EMBL" id="CAA7394809.1"/>
    </source>
</evidence>
<evidence type="ECO:0000256" key="5">
    <source>
        <dbReference type="ARBA" id="ARBA00023242"/>
    </source>
</evidence>
<evidence type="ECO:0000256" key="3">
    <source>
        <dbReference type="ARBA" id="ARBA00022694"/>
    </source>
</evidence>
<feature type="repeat" description="WD" evidence="7">
    <location>
        <begin position="60"/>
        <end position="101"/>
    </location>
</feature>
<comment type="function">
    <text evidence="6">Required for the formation of N(7)-methylguanine at position 46 (m7G46) in tRNA. In the complex, it is required to stabilize and induce conformational changes of the catalytic subunit.</text>
</comment>
<dbReference type="HAMAP" id="MF_03056">
    <property type="entry name" value="TRM82"/>
    <property type="match status" value="1"/>
</dbReference>
<dbReference type="GO" id="GO:0005634">
    <property type="term" value="C:nucleus"/>
    <property type="evidence" value="ECO:0007669"/>
    <property type="project" value="UniProtKB-SubCell"/>
</dbReference>
<evidence type="ECO:0000256" key="1">
    <source>
        <dbReference type="ARBA" id="ARBA00004123"/>
    </source>
</evidence>
<sequence length="445" mass="47196">MAEAAGGPEEGEHSQEAEVSPALIAVHPLEKSVVVAIGSELRVFDLEGDKAISLLDNSGGPPHSGDVKAVAFGAEGNLFASAGNDKLVKVWATDSWSCIRSVCSEKRLSAVAISHDGHFVLFADKFGVIWIFSLDVGDDNASAEEKAVPLLGHYCSIITSLKFSPDGQFIASADRDFKIRVTVFPKRPLKGAHEIQSFCLGHTDFVSCLAFICAQDSGQAFLLSGSGDSTVCLWNFLTGCLLDTCEVGLKAGVLGPDREEQNQNTAAVTDLCAAPDGSLIAAIVQGLHGVVLMRCNFPGKSLNLARVVVVGNAFVPTSLGTSSAGERLWMAMGASDRSSRSPAAALTRLRVVEVLGAAAAGARVLEDGEVPGGRRLLGGLQGRPEVAGEEEELLAAAAEVAAAAVRDLLVKRQYSVENRELRKRSRNDRKQKQEQQHQRGRDLHC</sequence>
<dbReference type="GO" id="GO:0106004">
    <property type="term" value="P:tRNA (guanine-N7)-methylation"/>
    <property type="evidence" value="ECO:0007669"/>
    <property type="project" value="UniProtKB-UniRule"/>
</dbReference>
<keyword evidence="2 6" id="KW-0853">WD repeat</keyword>
<reference evidence="9" key="1">
    <citation type="submission" date="2020-02" db="EMBL/GenBank/DDBJ databases">
        <authorList>
            <person name="Scholz U."/>
            <person name="Mascher M."/>
            <person name="Fiebig A."/>
        </authorList>
    </citation>
    <scope>NUCLEOTIDE SEQUENCE</scope>
</reference>
<dbReference type="Pfam" id="PF00400">
    <property type="entry name" value="WD40"/>
    <property type="match status" value="3"/>
</dbReference>
<evidence type="ECO:0000256" key="7">
    <source>
        <dbReference type="PROSITE-ProRule" id="PRU00221"/>
    </source>
</evidence>
<comment type="subcellular location">
    <subcellularLocation>
        <location evidence="1 6">Nucleus</location>
    </subcellularLocation>
</comment>
<protein>
    <recommendedName>
        <fullName evidence="6">tRNA (guanine-N(7)-)-methyltransferase non-catalytic subunit</fullName>
    </recommendedName>
    <alternativeName>
        <fullName evidence="6">WD repeat-containing protein 4 homolog</fullName>
    </alternativeName>
</protein>
<dbReference type="InterPro" id="IPR028884">
    <property type="entry name" value="Trm82"/>
</dbReference>
<dbReference type="PANTHER" id="PTHR16288:SF0">
    <property type="entry name" value="TRNA (GUANINE-N(7)-)-METHYLTRANSFERASE NON-CATALYTIC SUBUNIT WDR4"/>
    <property type="match status" value="1"/>
</dbReference>
<evidence type="ECO:0000256" key="8">
    <source>
        <dbReference type="SAM" id="MobiDB-lite"/>
    </source>
</evidence>
<comment type="subunit">
    <text evidence="6">Forms a heterodimer with the catalytic subunit.</text>
</comment>
<dbReference type="PROSITE" id="PS50082">
    <property type="entry name" value="WD_REPEATS_2"/>
    <property type="match status" value="1"/>
</dbReference>
<dbReference type="EMBL" id="LR746267">
    <property type="protein sequence ID" value="CAA7394809.1"/>
    <property type="molecule type" value="Genomic_DNA"/>
</dbReference>
<dbReference type="GO" id="GO:0005829">
    <property type="term" value="C:cytosol"/>
    <property type="evidence" value="ECO:0007669"/>
    <property type="project" value="TreeGrafter"/>
</dbReference>
<dbReference type="Proteomes" id="UP000663760">
    <property type="component" value="Chromosome 4"/>
</dbReference>
<proteinExistence type="inferred from homology"/>
<keyword evidence="5 6" id="KW-0539">Nucleus</keyword>
<dbReference type="InterPro" id="IPR036322">
    <property type="entry name" value="WD40_repeat_dom_sf"/>
</dbReference>
<evidence type="ECO:0000313" key="10">
    <source>
        <dbReference type="Proteomes" id="UP000663760"/>
    </source>
</evidence>
<dbReference type="SMART" id="SM00320">
    <property type="entry name" value="WD40"/>
    <property type="match status" value="4"/>
</dbReference>
<evidence type="ECO:0000256" key="4">
    <source>
        <dbReference type="ARBA" id="ARBA00022737"/>
    </source>
</evidence>